<evidence type="ECO:0000313" key="1">
    <source>
        <dbReference type="EMBL" id="JAE38477.1"/>
    </source>
</evidence>
<name>A0A0A9HP06_ARUDO</name>
<reference evidence="1" key="2">
    <citation type="journal article" date="2015" name="Data Brief">
        <title>Shoot transcriptome of the giant reed, Arundo donax.</title>
        <authorList>
            <person name="Barrero R.A."/>
            <person name="Guerrero F.D."/>
            <person name="Moolhuijzen P."/>
            <person name="Goolsby J.A."/>
            <person name="Tidwell J."/>
            <person name="Bellgard S.E."/>
            <person name="Bellgard M.I."/>
        </authorList>
    </citation>
    <scope>NUCLEOTIDE SEQUENCE</scope>
    <source>
        <tissue evidence="1">Shoot tissue taken approximately 20 cm above the soil surface</tissue>
    </source>
</reference>
<dbReference type="EMBL" id="GBRH01159419">
    <property type="protein sequence ID" value="JAE38477.1"/>
    <property type="molecule type" value="Transcribed_RNA"/>
</dbReference>
<dbReference type="AlphaFoldDB" id="A0A0A9HP06"/>
<reference evidence="1" key="1">
    <citation type="submission" date="2014-09" db="EMBL/GenBank/DDBJ databases">
        <authorList>
            <person name="Magalhaes I.L.F."/>
            <person name="Oliveira U."/>
            <person name="Santos F.R."/>
            <person name="Vidigal T.H.D.A."/>
            <person name="Brescovit A.D."/>
            <person name="Santos A.J."/>
        </authorList>
    </citation>
    <scope>NUCLEOTIDE SEQUENCE</scope>
    <source>
        <tissue evidence="1">Shoot tissue taken approximately 20 cm above the soil surface</tissue>
    </source>
</reference>
<protein>
    <submittedName>
        <fullName evidence="1">Uncharacterized protein</fullName>
    </submittedName>
</protein>
<proteinExistence type="predicted"/>
<accession>A0A0A9HP06</accession>
<organism evidence="1">
    <name type="scientific">Arundo donax</name>
    <name type="common">Giant reed</name>
    <name type="synonym">Donax arundinaceus</name>
    <dbReference type="NCBI Taxonomy" id="35708"/>
    <lineage>
        <taxon>Eukaryota</taxon>
        <taxon>Viridiplantae</taxon>
        <taxon>Streptophyta</taxon>
        <taxon>Embryophyta</taxon>
        <taxon>Tracheophyta</taxon>
        <taxon>Spermatophyta</taxon>
        <taxon>Magnoliopsida</taxon>
        <taxon>Liliopsida</taxon>
        <taxon>Poales</taxon>
        <taxon>Poaceae</taxon>
        <taxon>PACMAD clade</taxon>
        <taxon>Arundinoideae</taxon>
        <taxon>Arundineae</taxon>
        <taxon>Arundo</taxon>
    </lineage>
</organism>
<sequence>MVLLVFSWACAHMNYPVRSSTRSKLAWTISKSVWDQSY</sequence>